<feature type="region of interest" description="Disordered" evidence="1">
    <location>
        <begin position="627"/>
        <end position="697"/>
    </location>
</feature>
<dbReference type="AlphaFoldDB" id="A0ABD3ATJ7"/>
<feature type="compositionally biased region" description="Low complexity" evidence="1">
    <location>
        <begin position="34"/>
        <end position="45"/>
    </location>
</feature>
<dbReference type="Pfam" id="PF07839">
    <property type="entry name" value="CaM_binding"/>
    <property type="match status" value="2"/>
</dbReference>
<feature type="compositionally biased region" description="Polar residues" evidence="1">
    <location>
        <begin position="1"/>
        <end position="12"/>
    </location>
</feature>
<evidence type="ECO:0000313" key="4">
    <source>
        <dbReference type="Proteomes" id="UP001630127"/>
    </source>
</evidence>
<dbReference type="InterPro" id="IPR012417">
    <property type="entry name" value="CaM-bd_dom_pln"/>
</dbReference>
<accession>A0ABD3ATJ7</accession>
<feature type="region of interest" description="Disordered" evidence="1">
    <location>
        <begin position="1"/>
        <end position="90"/>
    </location>
</feature>
<feature type="region of interest" description="Disordered" evidence="1">
    <location>
        <begin position="128"/>
        <end position="190"/>
    </location>
</feature>
<feature type="region of interest" description="Disordered" evidence="1">
    <location>
        <begin position="978"/>
        <end position="1002"/>
    </location>
</feature>
<feature type="compositionally biased region" description="Basic and acidic residues" evidence="1">
    <location>
        <begin position="13"/>
        <end position="22"/>
    </location>
</feature>
<evidence type="ECO:0000313" key="3">
    <source>
        <dbReference type="EMBL" id="KAL3534521.1"/>
    </source>
</evidence>
<feature type="compositionally biased region" description="Basic and acidic residues" evidence="1">
    <location>
        <begin position="673"/>
        <end position="695"/>
    </location>
</feature>
<evidence type="ECO:0000259" key="2">
    <source>
        <dbReference type="SMART" id="SM01054"/>
    </source>
</evidence>
<protein>
    <recommendedName>
        <fullName evidence="2">Calmodulin-binding domain-containing protein</fullName>
    </recommendedName>
</protein>
<organism evidence="3 4">
    <name type="scientific">Cinchona calisaya</name>
    <dbReference type="NCBI Taxonomy" id="153742"/>
    <lineage>
        <taxon>Eukaryota</taxon>
        <taxon>Viridiplantae</taxon>
        <taxon>Streptophyta</taxon>
        <taxon>Embryophyta</taxon>
        <taxon>Tracheophyta</taxon>
        <taxon>Spermatophyta</taxon>
        <taxon>Magnoliopsida</taxon>
        <taxon>eudicotyledons</taxon>
        <taxon>Gunneridae</taxon>
        <taxon>Pentapetalae</taxon>
        <taxon>asterids</taxon>
        <taxon>lamiids</taxon>
        <taxon>Gentianales</taxon>
        <taxon>Rubiaceae</taxon>
        <taxon>Cinchonoideae</taxon>
        <taxon>Cinchoneae</taxon>
        <taxon>Cinchona</taxon>
    </lineage>
</organism>
<feature type="region of interest" description="Disordered" evidence="1">
    <location>
        <begin position="271"/>
        <end position="317"/>
    </location>
</feature>
<feature type="compositionally biased region" description="Basic residues" evidence="1">
    <location>
        <begin position="23"/>
        <end position="32"/>
    </location>
</feature>
<feature type="compositionally biased region" description="Polar residues" evidence="1">
    <location>
        <begin position="476"/>
        <end position="492"/>
    </location>
</feature>
<sequence>MAVESTISQNLDSRNRGETEPRKKLRKRRSIKVSRGSYLRQSSKSSKSRFDSLPADESSATSSKQQCQQPSLVTLSDSSQNDVKFTSSFNSKKGSFQARSKYDDMNSVVSSSHRVVCPSITMSDDAAMPQNQCSVEVSDASPESLEAANYEASPQDSESSYDSSDHSKNPHYAPSKTICSSQKASRTLTRSSSNRAVKILFKKSSFKLKRTGLKYCQMSEELNVERATCSSTTKDSRFPEHVELEPGQTESDRISFVKVCPYHHCSLNGHCHDPPPQKKPFLRRKRQSSIQQMSVRLSNGSEPGKKHSADKKKGVKKQAMTSNAQVIAQLLRGANAPIVNSNPIPSYPEKDNQKSVDKIRNCFTLEEVIQEETFELNERTLGCYKTRTDEDKSHTPAIGVVSRGHETNTIFGDRENNITQNGDNDNEFSHTHSLNYSRMPRDRVSISDSKSRKSNLSSITQNLLSSKMDEAKEEINSNQKPTKVLVSASTEAGDSENKEQGPIRNSEPAVSLGARKSQLGKGRNMSMWHLIHKHMASGLDAEGGTNPLQGADGGKKVEEADMITERKSSDVSPDFSDSAIGTYNQDEENQDIEIRKLYAIKLVREAIEKILLPEVQDQLCENQSITSDTVEDQELSEKNNQEDPDESCQSESLNIGGSNNKSANPRELVQVDDSTRVQEIKKSDEKLGKKSDKKSPSNWSNLKKWILLQRFTKELEKVRKLNLRNPQQQELETDPGAEKISLRRQTVDEKRRAEEWMLDYALQQVISQLAPTQKRKVALLVKAFETVVPPQEDCNVQTQDNVTFTSADSGKNLVHVEHCAQLSTNTCIKSDDLRNSSCNDEPLDESQTGERSCAIQSETCDVDGKSIASGEILPDSDENTADNVRESGVANIRKSALETSTTENLGSSSLEQQTPIVQREFRPGTQIVQMSPPLNHKENEAGQFLLDKQNYLGMWHVVCQHVVSSIATKVGIEFLGEEDEETEDANKFTTSGPQKDPPKGCHNVAKEINVASHQQAEFSRSQVLKLVKEAVQEILSPEIQDDSSDTLSSEILPEKDLSEKDDSEGGKQRLTEQSTREFDRSEEGLSLNEKKETKENATTAEESKKVESLDKSNSDPPKPKNWSKLKKLIFLKRSIKAMEIARKLKSPPQQLPLSSDTEPEKVDLRHQMMGERKKAEQWMLDYAVQHIVTTLTPARKRRVAMLVEAFEAVVPLPET</sequence>
<dbReference type="PANTHER" id="PTHR33923:SF3">
    <property type="entry name" value="CALMODULIN BINDING PROTEIN PICBP"/>
    <property type="match status" value="1"/>
</dbReference>
<feature type="domain" description="Calmodulin-binding" evidence="2">
    <location>
        <begin position="1095"/>
        <end position="1211"/>
    </location>
</feature>
<feature type="region of interest" description="Disordered" evidence="1">
    <location>
        <begin position="469"/>
        <end position="514"/>
    </location>
</feature>
<feature type="compositionally biased region" description="Low complexity" evidence="1">
    <location>
        <begin position="153"/>
        <end position="162"/>
    </location>
</feature>
<dbReference type="InterPro" id="IPR044681">
    <property type="entry name" value="PICBP-like"/>
</dbReference>
<feature type="compositionally biased region" description="Polar residues" evidence="1">
    <location>
        <begin position="288"/>
        <end position="301"/>
    </location>
</feature>
<dbReference type="PANTHER" id="PTHR33923">
    <property type="entry name" value="CALMODULIN-BINDING PROTEIN-RELATED"/>
    <property type="match status" value="1"/>
</dbReference>
<reference evidence="3 4" key="1">
    <citation type="submission" date="2024-11" db="EMBL/GenBank/DDBJ databases">
        <title>A near-complete genome assembly of Cinchona calisaya.</title>
        <authorList>
            <person name="Lian D.C."/>
            <person name="Zhao X.W."/>
            <person name="Wei L."/>
        </authorList>
    </citation>
    <scope>NUCLEOTIDE SEQUENCE [LARGE SCALE GENOMIC DNA]</scope>
    <source>
        <tissue evidence="3">Nenye</tissue>
    </source>
</reference>
<dbReference type="SMART" id="SM01054">
    <property type="entry name" value="CaM_binding"/>
    <property type="match status" value="2"/>
</dbReference>
<feature type="compositionally biased region" description="Polar residues" evidence="1">
    <location>
        <begin position="58"/>
        <end position="90"/>
    </location>
</feature>
<feature type="domain" description="Calmodulin-binding" evidence="2">
    <location>
        <begin position="675"/>
        <end position="789"/>
    </location>
</feature>
<name>A0ABD3ATJ7_9GENT</name>
<proteinExistence type="predicted"/>
<feature type="region of interest" description="Disordered" evidence="1">
    <location>
        <begin position="1037"/>
        <end position="1121"/>
    </location>
</feature>
<feature type="compositionally biased region" description="Polar residues" evidence="1">
    <location>
        <begin position="649"/>
        <end position="663"/>
    </location>
</feature>
<comment type="caution">
    <text evidence="3">The sequence shown here is derived from an EMBL/GenBank/DDBJ whole genome shotgun (WGS) entry which is preliminary data.</text>
</comment>
<dbReference type="Proteomes" id="UP001630127">
    <property type="component" value="Unassembled WGS sequence"/>
</dbReference>
<dbReference type="EMBL" id="JBJUIK010000002">
    <property type="protein sequence ID" value="KAL3534521.1"/>
    <property type="molecule type" value="Genomic_DNA"/>
</dbReference>
<keyword evidence="4" id="KW-1185">Reference proteome</keyword>
<gene>
    <name evidence="3" type="ORF">ACH5RR_002982</name>
</gene>
<feature type="region of interest" description="Disordered" evidence="1">
    <location>
        <begin position="565"/>
        <end position="584"/>
    </location>
</feature>
<evidence type="ECO:0000256" key="1">
    <source>
        <dbReference type="SAM" id="MobiDB-lite"/>
    </source>
</evidence>
<feature type="region of interest" description="Disordered" evidence="1">
    <location>
        <begin position="412"/>
        <end position="433"/>
    </location>
</feature>
<feature type="compositionally biased region" description="Polar residues" evidence="1">
    <location>
        <begin position="177"/>
        <end position="190"/>
    </location>
</feature>
<feature type="compositionally biased region" description="Basic residues" evidence="1">
    <location>
        <begin position="306"/>
        <end position="316"/>
    </location>
</feature>
<feature type="compositionally biased region" description="Basic and acidic residues" evidence="1">
    <location>
        <begin position="1052"/>
        <end position="1113"/>
    </location>
</feature>